<dbReference type="PANTHER" id="PTHR30537">
    <property type="entry name" value="HTH-TYPE TRANSCRIPTIONAL REGULATOR"/>
    <property type="match status" value="1"/>
</dbReference>
<sequence length="136" mass="14783">DSNHRAVQLSTFEVFAVAAPEFALVQTLDALERVPKLGHGRLTELSLTDPAGGEHQYRSGPAALVADSASVLQAFAVRGHGVAVLPQWLVQGDLDAGRLVRLLADHRFAPQGIYAMYPDTRHLPLKVRAFIDFMKG</sequence>
<dbReference type="Proteomes" id="UP000277179">
    <property type="component" value="Unassembled WGS sequence"/>
</dbReference>
<dbReference type="InterPro" id="IPR005119">
    <property type="entry name" value="LysR_subst-bd"/>
</dbReference>
<dbReference type="Pfam" id="PF03466">
    <property type="entry name" value="LysR_substrate"/>
    <property type="match status" value="1"/>
</dbReference>
<comment type="similarity">
    <text evidence="1">Belongs to the LysR transcriptional regulatory family.</text>
</comment>
<proteinExistence type="inferred from homology"/>
<dbReference type="PANTHER" id="PTHR30537:SF66">
    <property type="entry name" value="IRON-REGULATED VIRULENCE REGULATORY PROTEIN IRGB"/>
    <property type="match status" value="1"/>
</dbReference>
<evidence type="ECO:0000313" key="4">
    <source>
        <dbReference type="Proteomes" id="UP000277179"/>
    </source>
</evidence>
<evidence type="ECO:0000259" key="2">
    <source>
        <dbReference type="Pfam" id="PF03466"/>
    </source>
</evidence>
<dbReference type="GO" id="GO:0003700">
    <property type="term" value="F:DNA-binding transcription factor activity"/>
    <property type="evidence" value="ECO:0007669"/>
    <property type="project" value="TreeGrafter"/>
</dbReference>
<dbReference type="RefSeq" id="WP_259641688.1">
    <property type="nucleotide sequence ID" value="NZ_RBRL01000019.1"/>
</dbReference>
<dbReference type="SUPFAM" id="SSF53850">
    <property type="entry name" value="Periplasmic binding protein-like II"/>
    <property type="match status" value="1"/>
</dbReference>
<dbReference type="EMBL" id="RBRL01000019">
    <property type="protein sequence ID" value="RMQ93203.1"/>
    <property type="molecule type" value="Genomic_DNA"/>
</dbReference>
<reference evidence="3 4" key="1">
    <citation type="submission" date="2018-08" db="EMBL/GenBank/DDBJ databases">
        <title>Recombination of ecologically and evolutionarily significant loci maintains genetic cohesion in the Pseudomonas syringae species complex.</title>
        <authorList>
            <person name="Dillon M."/>
            <person name="Thakur S."/>
            <person name="Almeida R.N.D."/>
            <person name="Weir B.S."/>
            <person name="Guttman D.S."/>
        </authorList>
    </citation>
    <scope>NUCLEOTIDE SEQUENCE [LARGE SCALE GENOMIC DNA]</scope>
    <source>
        <strain evidence="3 4">ICMP 11288</strain>
    </source>
</reference>
<organism evidence="3 4">
    <name type="scientific">Pseudomonas salomonii</name>
    <dbReference type="NCBI Taxonomy" id="191391"/>
    <lineage>
        <taxon>Bacteria</taxon>
        <taxon>Pseudomonadati</taxon>
        <taxon>Pseudomonadota</taxon>
        <taxon>Gammaproteobacteria</taxon>
        <taxon>Pseudomonadales</taxon>
        <taxon>Pseudomonadaceae</taxon>
        <taxon>Pseudomonas</taxon>
    </lineage>
</organism>
<name>A0A3M4QRW5_9PSED</name>
<dbReference type="InterPro" id="IPR058163">
    <property type="entry name" value="LysR-type_TF_proteobact-type"/>
</dbReference>
<dbReference type="GO" id="GO:0006351">
    <property type="term" value="P:DNA-templated transcription"/>
    <property type="evidence" value="ECO:0007669"/>
    <property type="project" value="TreeGrafter"/>
</dbReference>
<accession>A0A3M4QRW5</accession>
<feature type="non-terminal residue" evidence="3">
    <location>
        <position position="1"/>
    </location>
</feature>
<comment type="caution">
    <text evidence="3">The sequence shown here is derived from an EMBL/GenBank/DDBJ whole genome shotgun (WGS) entry which is preliminary data.</text>
</comment>
<gene>
    <name evidence="3" type="ORF">ALP97_03465</name>
</gene>
<feature type="domain" description="LysR substrate-binding" evidence="2">
    <location>
        <begin position="2"/>
        <end position="135"/>
    </location>
</feature>
<dbReference type="Gene3D" id="3.40.190.290">
    <property type="match status" value="1"/>
</dbReference>
<evidence type="ECO:0000256" key="1">
    <source>
        <dbReference type="ARBA" id="ARBA00009437"/>
    </source>
</evidence>
<dbReference type="GO" id="GO:0043565">
    <property type="term" value="F:sequence-specific DNA binding"/>
    <property type="evidence" value="ECO:0007669"/>
    <property type="project" value="TreeGrafter"/>
</dbReference>
<dbReference type="AlphaFoldDB" id="A0A3M4QRW5"/>
<protein>
    <recommendedName>
        <fullName evidence="2">LysR substrate-binding domain-containing protein</fullName>
    </recommendedName>
</protein>
<evidence type="ECO:0000313" key="3">
    <source>
        <dbReference type="EMBL" id="RMQ93203.1"/>
    </source>
</evidence>